<dbReference type="PANTHER" id="PTHR36848:SF2">
    <property type="entry name" value="SECRETED PROTEIN"/>
    <property type="match status" value="1"/>
</dbReference>
<dbReference type="EMBL" id="QMFY01000005">
    <property type="protein sequence ID" value="RAW00989.1"/>
    <property type="molecule type" value="Genomic_DNA"/>
</dbReference>
<gene>
    <name evidence="2" type="ORF">DQQ10_12175</name>
</gene>
<keyword evidence="1" id="KW-0732">Signal</keyword>
<dbReference type="InterPro" id="IPR053161">
    <property type="entry name" value="Ulvan_degrading_GH"/>
</dbReference>
<accession>A0A364Y2R3</accession>
<dbReference type="AlphaFoldDB" id="A0A364Y2R3"/>
<dbReference type="GO" id="GO:0016787">
    <property type="term" value="F:hydrolase activity"/>
    <property type="evidence" value="ECO:0007669"/>
    <property type="project" value="UniProtKB-KW"/>
</dbReference>
<protein>
    <submittedName>
        <fullName evidence="2">Glycoside hydrolase family 2 protein</fullName>
    </submittedName>
</protein>
<keyword evidence="2" id="KW-0378">Hydrolase</keyword>
<proteinExistence type="predicted"/>
<reference evidence="2 3" key="1">
    <citation type="submission" date="2018-06" db="EMBL/GenBank/DDBJ databases">
        <title>Chryseolinea flavus sp. nov., a member of the phylum Bacteroidetes isolated from soil.</title>
        <authorList>
            <person name="Li Y."/>
            <person name="Wang J."/>
        </authorList>
    </citation>
    <scope>NUCLEOTIDE SEQUENCE [LARGE SCALE GENOMIC DNA]</scope>
    <source>
        <strain evidence="2 3">SDU1-6</strain>
    </source>
</reference>
<dbReference type="PANTHER" id="PTHR36848">
    <property type="entry name" value="DNA-BINDING PROTEIN (PUTATIVE SECRETED PROTEIN)-RELATED"/>
    <property type="match status" value="1"/>
</dbReference>
<dbReference type="Proteomes" id="UP000251889">
    <property type="component" value="Unassembled WGS sequence"/>
</dbReference>
<organism evidence="2 3">
    <name type="scientific">Pseudochryseolinea flava</name>
    <dbReference type="NCBI Taxonomy" id="2059302"/>
    <lineage>
        <taxon>Bacteria</taxon>
        <taxon>Pseudomonadati</taxon>
        <taxon>Bacteroidota</taxon>
        <taxon>Cytophagia</taxon>
        <taxon>Cytophagales</taxon>
        <taxon>Fulvivirgaceae</taxon>
        <taxon>Pseudochryseolinea</taxon>
    </lineage>
</organism>
<evidence type="ECO:0000256" key="1">
    <source>
        <dbReference type="SAM" id="SignalP"/>
    </source>
</evidence>
<dbReference type="Pfam" id="PF17132">
    <property type="entry name" value="Glyco_hydro_106"/>
    <property type="match status" value="2"/>
</dbReference>
<dbReference type="OrthoDB" id="9761519at2"/>
<dbReference type="InterPro" id="IPR008979">
    <property type="entry name" value="Galactose-bd-like_sf"/>
</dbReference>
<name>A0A364Y2R3_9BACT</name>
<comment type="caution">
    <text evidence="2">The sequence shown here is derived from an EMBL/GenBank/DDBJ whole genome shotgun (WGS) entry which is preliminary data.</text>
</comment>
<dbReference type="RefSeq" id="WP_112747145.1">
    <property type="nucleotide sequence ID" value="NZ_QMFY01000005.1"/>
</dbReference>
<dbReference type="NCBIfam" id="NF045579">
    <property type="entry name" value="rhamnoside_JR"/>
    <property type="match status" value="1"/>
</dbReference>
<evidence type="ECO:0000313" key="2">
    <source>
        <dbReference type="EMBL" id="RAW00989.1"/>
    </source>
</evidence>
<dbReference type="SUPFAM" id="SSF49785">
    <property type="entry name" value="Galactose-binding domain-like"/>
    <property type="match status" value="1"/>
</dbReference>
<keyword evidence="3" id="KW-1185">Reference proteome</keyword>
<feature type="chain" id="PRO_5016761015" evidence="1">
    <location>
        <begin position="21"/>
        <end position="954"/>
    </location>
</feature>
<dbReference type="Gene3D" id="2.60.120.260">
    <property type="entry name" value="Galactose-binding domain-like"/>
    <property type="match status" value="1"/>
</dbReference>
<feature type="signal peptide" evidence="1">
    <location>
        <begin position="1"/>
        <end position="20"/>
    </location>
</feature>
<sequence>MKRYFLQYLFFALCSISVFGLQHEVLSQPAWSTISREHKPWSRWWWHGSAVTKEGITAELEAFKRAGLGGLEITPIYGVFGTEDRFVNYLSPQWMDLLVHTLREAERLDLGIDMATGTGWPFGGPWVKESDACKTIEYSVYELYGGESLKDKIRFTQPPYLRIVGNQLYEGSVQDESTRVKLPTATLENLQHPIESNRNLQALAIDQVRFARPLKLVALHAYDEKNTVVDLIKKVGHDGSLQWVAPKGKWKIYAVFEGSHGKLVERAGPGGEGNVIDHFSQEALKNYLAHFDSAMHGHDINSLRAFFNDSYEVDDAKGAADWTPTLFEAFKTKHGYDLRDHLPALFNRDVNVEKNERILCDYRETIAELVLRNFTQQWKTWAHEKKAIVRNQAHGSPANILDLYGVVDIPEIEGTEPLRIKMASSSGNVMGKKLVSSESATWLNEHFESNLSDIKSAIDLFLLNGVNHVFYHGTCYSPQDEPWPGWLFYAAVHLNPRNPLWKDFGTLNSYIARSQSILQSTTADHDVLLYMPIYDRFSVHGPEMIEHFDGLGKQFQNTSFEKCATVMHERGYTFDFISDSQLTNSTVEKGKIKTEGGAIYQTIVVPKCKYIPQKTLIALRTLASKGATVIVADGFPEKVSGYADLVKNQKAFEETKSKMITDAKVFRGDELESMLTKANVKRETMVDDGIRFERKKNSTQQSVYFVVNESEHSFEGWISLNKVATSVLLQDAMTGEWGAGKMKEGKDGAAVFVQLTRGQSIFIMEMENTSAVKEFPYARKHGEAFSIATPWTITFEEGGPSLPTEITTSTLSSWTDFSGDGYKAFSGTVKYVTTFQRPSTIANRWLLDLGVVKESASVVLNGKRVGTRIGPTYQLAIDNSLLADQNTLEVYVSNLMANRIADLDRRGVVWKKFYNVNFPARKEENRVHGLFDASHWKPRTSGMLGPVLLQPLGD</sequence>
<evidence type="ECO:0000313" key="3">
    <source>
        <dbReference type="Proteomes" id="UP000251889"/>
    </source>
</evidence>